<protein>
    <submittedName>
        <fullName evidence="1">Endonuclease</fullName>
    </submittedName>
</protein>
<dbReference type="KEGG" id="fit:Fi14EGH31_13410"/>
<sequence length="168" mass="19672">MTLTQCSLDVGIQDDYKKFWFTVPGKIVGKGRPRFTTFKVFDKVKNKYVTRVKVYTPQTTVDYEQKIAMCYRKTTSYQSDKALRVKIFAYREIPKSTTKKLRAWLLDKTFLCTVKPDIDNIIKVVLDALNDVAYYDDIQVCELVIIREFAENECLKICLEEIGERKPK</sequence>
<gene>
    <name evidence="1" type="ORF">Fi14EGH31_13410</name>
</gene>
<evidence type="ECO:0000313" key="1">
    <source>
        <dbReference type="EMBL" id="BCL57629.1"/>
    </source>
</evidence>
<dbReference type="AlphaFoldDB" id="A0A7I8DYA6"/>
<dbReference type="GO" id="GO:0004519">
    <property type="term" value="F:endonuclease activity"/>
    <property type="evidence" value="ECO:0007669"/>
    <property type="project" value="UniProtKB-KW"/>
</dbReference>
<evidence type="ECO:0000313" key="2">
    <source>
        <dbReference type="Proteomes" id="UP000593842"/>
    </source>
</evidence>
<dbReference type="GO" id="GO:0006281">
    <property type="term" value="P:DNA repair"/>
    <property type="evidence" value="ECO:0007669"/>
    <property type="project" value="InterPro"/>
</dbReference>
<keyword evidence="1" id="KW-0540">Nuclease</keyword>
<dbReference type="Proteomes" id="UP000593842">
    <property type="component" value="Chromosome"/>
</dbReference>
<accession>A0A7I8DYA6</accession>
<name>A0A7I8DYA6_9FIRM</name>
<organism evidence="1 2">
    <name type="scientific">Faecalibacillus intestinalis</name>
    <dbReference type="NCBI Taxonomy" id="1982626"/>
    <lineage>
        <taxon>Bacteria</taxon>
        <taxon>Bacillati</taxon>
        <taxon>Bacillota</taxon>
        <taxon>Erysipelotrichia</taxon>
        <taxon>Erysipelotrichales</taxon>
        <taxon>Coprobacillaceae</taxon>
        <taxon>Faecalibacillus</taxon>
    </lineage>
</organism>
<dbReference type="EMBL" id="AP024085">
    <property type="protein sequence ID" value="BCL57629.1"/>
    <property type="molecule type" value="Genomic_DNA"/>
</dbReference>
<dbReference type="GO" id="GO:0000287">
    <property type="term" value="F:magnesium ion binding"/>
    <property type="evidence" value="ECO:0007669"/>
    <property type="project" value="InterPro"/>
</dbReference>
<proteinExistence type="predicted"/>
<reference evidence="2" key="1">
    <citation type="submission" date="2020-09" db="EMBL/GenBank/DDBJ databases">
        <title>Complete genome sequencing of Faecalibacillus intestinalis strain 14EGH31.</title>
        <authorList>
            <person name="Sakamoto M."/>
            <person name="Murakami T."/>
            <person name="Mori H."/>
        </authorList>
    </citation>
    <scope>NUCLEOTIDE SEQUENCE [LARGE SCALE GENOMIC DNA]</scope>
    <source>
        <strain evidence="2">14EGH31</strain>
    </source>
</reference>
<dbReference type="GO" id="GO:0006310">
    <property type="term" value="P:DNA recombination"/>
    <property type="evidence" value="ECO:0007669"/>
    <property type="project" value="InterPro"/>
</dbReference>
<dbReference type="SUPFAM" id="SSF103084">
    <property type="entry name" value="Holliday junction resolvase RusA"/>
    <property type="match status" value="1"/>
</dbReference>
<keyword evidence="1" id="KW-0378">Hydrolase</keyword>
<keyword evidence="1" id="KW-0255">Endonuclease</keyword>
<dbReference type="Gene3D" id="3.30.1330.70">
    <property type="entry name" value="Holliday junction resolvase RusA"/>
    <property type="match status" value="1"/>
</dbReference>
<dbReference type="InterPro" id="IPR036614">
    <property type="entry name" value="RusA-like_sf"/>
</dbReference>
<dbReference type="Pfam" id="PF05866">
    <property type="entry name" value="RusA"/>
    <property type="match status" value="1"/>
</dbReference>
<dbReference type="GeneID" id="70579780"/>
<dbReference type="RefSeq" id="WP_200765300.1">
    <property type="nucleotide sequence ID" value="NZ_AP024085.1"/>
</dbReference>
<dbReference type="InterPro" id="IPR008822">
    <property type="entry name" value="Endonuclease_RusA-like"/>
</dbReference>